<evidence type="ECO:0000313" key="2">
    <source>
        <dbReference type="EMBL" id="KAJ1730296.1"/>
    </source>
</evidence>
<dbReference type="EMBL" id="JANBOI010000475">
    <property type="protein sequence ID" value="KAJ1730296.1"/>
    <property type="molecule type" value="Genomic_DNA"/>
</dbReference>
<reference evidence="2" key="1">
    <citation type="submission" date="2022-07" db="EMBL/GenBank/DDBJ databases">
        <title>Phylogenomic reconstructions and comparative analyses of Kickxellomycotina fungi.</title>
        <authorList>
            <person name="Reynolds N.K."/>
            <person name="Stajich J.E."/>
            <person name="Barry K."/>
            <person name="Grigoriev I.V."/>
            <person name="Crous P."/>
            <person name="Smith M.E."/>
        </authorList>
    </citation>
    <scope>NUCLEOTIDE SEQUENCE</scope>
    <source>
        <strain evidence="2">BCRC 34381</strain>
    </source>
</reference>
<feature type="region of interest" description="Disordered" evidence="1">
    <location>
        <begin position="416"/>
        <end position="463"/>
    </location>
</feature>
<name>A0A9W7YCT5_9FUNG</name>
<comment type="caution">
    <text evidence="2">The sequence shown here is derived from an EMBL/GenBank/DDBJ whole genome shotgun (WGS) entry which is preliminary data.</text>
</comment>
<sequence length="612" mass="63945">MAAPAGPGGPPPEDMQHWLNELITFTREFVYNGTPVILTTPQAYKMVMQCRQRGDTHTETALTRSMHEILQAIHEKNKRPVPAEALQVVLHEVAASMGMSVASEQGFVHAAAVAANDGRALPNAAAEMPGALTSPSMTMGALGAHPAAPPASAMQHSTLAGTADAAAAPQALKKQGSGKNSPSVASTKPKKKSQSPRTPAKARKSPLVKASMSSAAATATATAPLSMVGTGAPAAPAAAVPVSAEAATKAVDDVIGTISSDAIRMRPREALSDAEKKLVRESLPGLESLLAGNRQVMQAVFMRTQSRELIARAYSAEVAVREQRRLLEEDQYIIRPEMASYIYNLLHNSISLAKEWSLAQQSLGAPATSVLMAAGVRPVTLRDEAAGQDTPLTNMHPDAVTSDPALENFQKAVKHPLDPGSLKLPATKRRATGKGGVPGSGGQTPTSASAMLSPPSSGQQPASAAFVPAPMVLPPNMSRVEFDRLPLDMRTAILKSQQSALIRQQAIGIGASAATVAPPASGGAGANPLLIAAEQGMSTVGILSEGERRLQALEKDKWNNPLEYLMCVLDKFTASAEKAGLEPAPILQQAFWPIARRPMSGGWGVIATDAVL</sequence>
<organism evidence="2 3">
    <name type="scientific">Coemansia biformis</name>
    <dbReference type="NCBI Taxonomy" id="1286918"/>
    <lineage>
        <taxon>Eukaryota</taxon>
        <taxon>Fungi</taxon>
        <taxon>Fungi incertae sedis</taxon>
        <taxon>Zoopagomycota</taxon>
        <taxon>Kickxellomycotina</taxon>
        <taxon>Kickxellomycetes</taxon>
        <taxon>Kickxellales</taxon>
        <taxon>Kickxellaceae</taxon>
        <taxon>Coemansia</taxon>
    </lineage>
</organism>
<feature type="compositionally biased region" description="Low complexity" evidence="1">
    <location>
        <begin position="453"/>
        <end position="463"/>
    </location>
</feature>
<dbReference type="OrthoDB" id="5593134at2759"/>
<protein>
    <submittedName>
        <fullName evidence="2">Uncharacterized protein</fullName>
    </submittedName>
</protein>
<gene>
    <name evidence="2" type="ORF">LPJ61_003088</name>
</gene>
<dbReference type="AlphaFoldDB" id="A0A9W7YCT5"/>
<evidence type="ECO:0000256" key="1">
    <source>
        <dbReference type="SAM" id="MobiDB-lite"/>
    </source>
</evidence>
<keyword evidence="3" id="KW-1185">Reference proteome</keyword>
<proteinExistence type="predicted"/>
<feature type="compositionally biased region" description="Basic residues" evidence="1">
    <location>
        <begin position="188"/>
        <end position="206"/>
    </location>
</feature>
<dbReference type="Proteomes" id="UP001143981">
    <property type="component" value="Unassembled WGS sequence"/>
</dbReference>
<feature type="compositionally biased region" description="Gly residues" evidence="1">
    <location>
        <begin position="433"/>
        <end position="442"/>
    </location>
</feature>
<evidence type="ECO:0000313" key="3">
    <source>
        <dbReference type="Proteomes" id="UP001143981"/>
    </source>
</evidence>
<feature type="region of interest" description="Disordered" evidence="1">
    <location>
        <begin position="141"/>
        <end position="213"/>
    </location>
</feature>
<accession>A0A9W7YCT5</accession>
<feature type="compositionally biased region" description="Polar residues" evidence="1">
    <location>
        <begin position="177"/>
        <end position="186"/>
    </location>
</feature>
<feature type="compositionally biased region" description="Low complexity" evidence="1">
    <location>
        <begin position="141"/>
        <end position="175"/>
    </location>
</feature>